<reference evidence="1 2" key="2">
    <citation type="submission" date="2021-10" db="EMBL/GenBank/DDBJ databases">
        <authorList>
            <person name="Piombo E."/>
        </authorList>
    </citation>
    <scope>NUCLEOTIDE SEQUENCE [LARGE SCALE GENOMIC DNA]</scope>
</reference>
<dbReference type="Proteomes" id="UP000754883">
    <property type="component" value="Unassembled WGS sequence"/>
</dbReference>
<reference evidence="2" key="1">
    <citation type="submission" date="2019-06" db="EMBL/GenBank/DDBJ databases">
        <authorList>
            <person name="Broberg M."/>
        </authorList>
    </citation>
    <scope>NUCLEOTIDE SEQUENCE [LARGE SCALE GENOMIC DNA]</scope>
</reference>
<comment type="caution">
    <text evidence="1">The sequence shown here is derived from an EMBL/GenBank/DDBJ whole genome shotgun (WGS) entry which is preliminary data.</text>
</comment>
<name>A0A9N9UE73_9HYPO</name>
<sequence length="59" mass="6760">MEMVKASIDVEWVHCINHYLPREGDAVFVKFFQHGFKSWEIDGHDNNVSELGSVPNGEI</sequence>
<gene>
    <name evidence="1" type="ORF">CBYS24578_00008663</name>
</gene>
<dbReference type="EMBL" id="CABFNO020001379">
    <property type="protein sequence ID" value="CAG9984179.1"/>
    <property type="molecule type" value="Genomic_DNA"/>
</dbReference>
<accession>A0A9N9UE73</accession>
<keyword evidence="2" id="KW-1185">Reference proteome</keyword>
<dbReference type="AlphaFoldDB" id="A0A9N9UE73"/>
<organism evidence="1 2">
    <name type="scientific">Clonostachys byssicola</name>
    <dbReference type="NCBI Taxonomy" id="160290"/>
    <lineage>
        <taxon>Eukaryota</taxon>
        <taxon>Fungi</taxon>
        <taxon>Dikarya</taxon>
        <taxon>Ascomycota</taxon>
        <taxon>Pezizomycotina</taxon>
        <taxon>Sordariomycetes</taxon>
        <taxon>Hypocreomycetidae</taxon>
        <taxon>Hypocreales</taxon>
        <taxon>Bionectriaceae</taxon>
        <taxon>Clonostachys</taxon>
    </lineage>
</organism>
<evidence type="ECO:0000313" key="2">
    <source>
        <dbReference type="Proteomes" id="UP000754883"/>
    </source>
</evidence>
<proteinExistence type="predicted"/>
<protein>
    <submittedName>
        <fullName evidence="1">Uncharacterized protein</fullName>
    </submittedName>
</protein>
<evidence type="ECO:0000313" key="1">
    <source>
        <dbReference type="EMBL" id="CAG9984179.1"/>
    </source>
</evidence>